<dbReference type="Pfam" id="PF02684">
    <property type="entry name" value="LpxB"/>
    <property type="match status" value="2"/>
</dbReference>
<evidence type="ECO:0000256" key="7">
    <source>
        <dbReference type="ARBA" id="ARBA00022679"/>
    </source>
</evidence>
<keyword evidence="7" id="KW-0808">Transferase</keyword>
<keyword evidence="12" id="KW-1185">Reference proteome</keyword>
<evidence type="ECO:0000313" key="12">
    <source>
        <dbReference type="Proteomes" id="UP000192418"/>
    </source>
</evidence>
<name>A0A1W1ZLF9_9BACT</name>
<dbReference type="PANTHER" id="PTHR30372:SF4">
    <property type="entry name" value="LIPID-A-DISACCHARIDE SYNTHASE, MITOCHONDRIAL-RELATED"/>
    <property type="match status" value="1"/>
</dbReference>
<organism evidence="11 12">
    <name type="scientific">Desulfocicer vacuolatum DSM 3385</name>
    <dbReference type="NCBI Taxonomy" id="1121400"/>
    <lineage>
        <taxon>Bacteria</taxon>
        <taxon>Pseudomonadati</taxon>
        <taxon>Thermodesulfobacteriota</taxon>
        <taxon>Desulfobacteria</taxon>
        <taxon>Desulfobacterales</taxon>
        <taxon>Desulfobacteraceae</taxon>
        <taxon>Desulfocicer</taxon>
    </lineage>
</organism>
<keyword evidence="8" id="KW-0443">Lipid metabolism</keyword>
<reference evidence="11 12" key="1">
    <citation type="submission" date="2017-04" db="EMBL/GenBank/DDBJ databases">
        <authorList>
            <person name="Afonso C.L."/>
            <person name="Miller P.J."/>
            <person name="Scott M.A."/>
            <person name="Spackman E."/>
            <person name="Goraichik I."/>
            <person name="Dimitrov K.M."/>
            <person name="Suarez D.L."/>
            <person name="Swayne D.E."/>
        </authorList>
    </citation>
    <scope>NUCLEOTIDE SEQUENCE [LARGE SCALE GENOMIC DNA]</scope>
    <source>
        <strain evidence="11 12">DSM 3385</strain>
    </source>
</reference>
<evidence type="ECO:0000256" key="5">
    <source>
        <dbReference type="ARBA" id="ARBA00022556"/>
    </source>
</evidence>
<dbReference type="Proteomes" id="UP000192418">
    <property type="component" value="Unassembled WGS sequence"/>
</dbReference>
<dbReference type="GO" id="GO:0016020">
    <property type="term" value="C:membrane"/>
    <property type="evidence" value="ECO:0007669"/>
    <property type="project" value="GOC"/>
</dbReference>
<keyword evidence="6" id="KW-0328">Glycosyltransferase</keyword>
<keyword evidence="4" id="KW-0444">Lipid biosynthesis</keyword>
<accession>A0A1W1ZLF9</accession>
<sequence length="422" mass="46637">MMNIPGNYLSHGQGQPGKIMIIAGEPSGDLHGANLVKALKQRAPKTEILGIGGDTMARAGMKLLFHIRDLSVMGVTEVLLKMQTIARVFRGMKDQLARCSPDLLILIDYPGFNLKMAAAARPMGIPVLYYISPKVWAWKMSRLKKIKKYVDHVALIFPFEAPLYRKWKIPHTFVGHPLLDCHDPGLLPALKSGDEVFTIALLPGSRNSEIDALLEILLNASLKIKQRIPGVRFLISCATNVDMDRFNSILNHYNSHGQISHCSLACPQQNLKTCPGCRNFHINTKDLFQVFHGNVSAILSSAHVVIAASGTVSLEAALFRVPTIIVYKMSWMSYFLARLFVKIEYVGLANIIFGQQVMPELLQGDATPEKISEKVISILNDSVRGAMEKRLEMLPALLGGKGASQRVAALAFDMVKQHCNCK</sequence>
<protein>
    <recommendedName>
        <fullName evidence="3 10">Lipid-A-disaccharide synthase</fullName>
        <ecNumber evidence="2 10">2.4.1.182</ecNumber>
    </recommendedName>
</protein>
<dbReference type="EC" id="2.4.1.182" evidence="2 10"/>
<dbReference type="GO" id="GO:0005543">
    <property type="term" value="F:phospholipid binding"/>
    <property type="evidence" value="ECO:0007669"/>
    <property type="project" value="TreeGrafter"/>
</dbReference>
<evidence type="ECO:0000256" key="6">
    <source>
        <dbReference type="ARBA" id="ARBA00022676"/>
    </source>
</evidence>
<dbReference type="SUPFAM" id="SSF53756">
    <property type="entry name" value="UDP-Glycosyltransferase/glycogen phosphorylase"/>
    <property type="match status" value="1"/>
</dbReference>
<dbReference type="NCBIfam" id="TIGR00215">
    <property type="entry name" value="lpxB"/>
    <property type="match status" value="1"/>
</dbReference>
<dbReference type="OrthoDB" id="9801642at2"/>
<dbReference type="GO" id="GO:0008915">
    <property type="term" value="F:lipid-A-disaccharide synthase activity"/>
    <property type="evidence" value="ECO:0007669"/>
    <property type="project" value="UniProtKB-UniRule"/>
</dbReference>
<evidence type="ECO:0000256" key="4">
    <source>
        <dbReference type="ARBA" id="ARBA00022516"/>
    </source>
</evidence>
<evidence type="ECO:0000256" key="10">
    <source>
        <dbReference type="NCBIfam" id="TIGR00215"/>
    </source>
</evidence>
<comment type="catalytic activity">
    <reaction evidence="9">
        <text>a lipid X + a UDP-2-N,3-O-bis[(3R)-3-hydroxyacyl]-alpha-D-glucosamine = a lipid A disaccharide + UDP + H(+)</text>
        <dbReference type="Rhea" id="RHEA:67828"/>
        <dbReference type="ChEBI" id="CHEBI:15378"/>
        <dbReference type="ChEBI" id="CHEBI:58223"/>
        <dbReference type="ChEBI" id="CHEBI:137748"/>
        <dbReference type="ChEBI" id="CHEBI:176338"/>
        <dbReference type="ChEBI" id="CHEBI:176343"/>
        <dbReference type="EC" id="2.4.1.182"/>
    </reaction>
</comment>
<evidence type="ECO:0000256" key="9">
    <source>
        <dbReference type="ARBA" id="ARBA00048975"/>
    </source>
</evidence>
<dbReference type="STRING" id="1121400.SAMN02746065_10310"/>
<dbReference type="EMBL" id="FWXY01000003">
    <property type="protein sequence ID" value="SMC49256.1"/>
    <property type="molecule type" value="Genomic_DNA"/>
</dbReference>
<evidence type="ECO:0000256" key="8">
    <source>
        <dbReference type="ARBA" id="ARBA00023098"/>
    </source>
</evidence>
<evidence type="ECO:0000313" key="11">
    <source>
        <dbReference type="EMBL" id="SMC49256.1"/>
    </source>
</evidence>
<evidence type="ECO:0000256" key="1">
    <source>
        <dbReference type="ARBA" id="ARBA00002056"/>
    </source>
</evidence>
<comment type="function">
    <text evidence="1">Condensation of UDP-2,3-diacylglucosamine and 2,3-diacylglucosamine-1-phosphate to form lipid A disaccharide, a precursor of lipid A, a phosphorylated glycolipid that anchors the lipopolysaccharide to the outer membrane of the cell.</text>
</comment>
<evidence type="ECO:0000256" key="3">
    <source>
        <dbReference type="ARBA" id="ARBA00020902"/>
    </source>
</evidence>
<gene>
    <name evidence="11" type="ORF">SAMN02746065_10310</name>
</gene>
<evidence type="ECO:0000256" key="2">
    <source>
        <dbReference type="ARBA" id="ARBA00012687"/>
    </source>
</evidence>
<dbReference type="AlphaFoldDB" id="A0A1W1ZLF9"/>
<dbReference type="InterPro" id="IPR003835">
    <property type="entry name" value="Glyco_trans_19"/>
</dbReference>
<dbReference type="PANTHER" id="PTHR30372">
    <property type="entry name" value="LIPID-A-DISACCHARIDE SYNTHASE"/>
    <property type="match status" value="1"/>
</dbReference>
<keyword evidence="5" id="KW-0441">Lipid A biosynthesis</keyword>
<proteinExistence type="predicted"/>
<dbReference type="GO" id="GO:0009245">
    <property type="term" value="P:lipid A biosynthetic process"/>
    <property type="evidence" value="ECO:0007669"/>
    <property type="project" value="UniProtKB-UniRule"/>
</dbReference>